<keyword evidence="1" id="KW-1133">Transmembrane helix</keyword>
<feature type="transmembrane region" description="Helical" evidence="1">
    <location>
        <begin position="75"/>
        <end position="93"/>
    </location>
</feature>
<proteinExistence type="predicted"/>
<keyword evidence="3" id="KW-1185">Reference proteome</keyword>
<comment type="caution">
    <text evidence="2">The sequence shown here is derived from an EMBL/GenBank/DDBJ whole genome shotgun (WGS) entry which is preliminary data.</text>
</comment>
<evidence type="ECO:0000313" key="3">
    <source>
        <dbReference type="Proteomes" id="UP000005695"/>
    </source>
</evidence>
<feature type="transmembrane region" description="Helical" evidence="1">
    <location>
        <begin position="50"/>
        <end position="69"/>
    </location>
</feature>
<keyword evidence="1" id="KW-0812">Transmembrane</keyword>
<reference evidence="2" key="1">
    <citation type="submission" date="2006-05" db="EMBL/GenBank/DDBJ databases">
        <title>Annotation of the draft genome assembly of Desulfuromonas acetoxidans DSM 684.</title>
        <authorList>
            <consortium name="US DOE Joint Genome Institute (JGI-ORNL)"/>
            <person name="Larimer F."/>
            <person name="Land M."/>
            <person name="Hauser L."/>
        </authorList>
    </citation>
    <scope>NUCLEOTIDE SEQUENCE [LARGE SCALE GENOMIC DNA]</scope>
    <source>
        <strain evidence="2">DSM 684</strain>
    </source>
</reference>
<accession>Q1JZA7</accession>
<evidence type="ECO:0000256" key="1">
    <source>
        <dbReference type="SAM" id="Phobius"/>
    </source>
</evidence>
<dbReference type="Proteomes" id="UP000005695">
    <property type="component" value="Unassembled WGS sequence"/>
</dbReference>
<keyword evidence="1" id="KW-0472">Membrane</keyword>
<sequence>MVCMETEAPLLKNNQQDLPVGMNLAIVITKTWRQHAGIPGGFMYTKLSKLMTLFGLCAMGFYAIMLSSGQFSVEVLPQFALSAVFFLSSGRMMKKVARRIRAGQSEQDEDQANRIDLQLLSWVVGIALLMVLSLLLLVPFGVTIEHTYLFKVAHQLFDSALIP</sequence>
<organism evidence="2 3">
    <name type="scientific">Desulfuromonas acetoxidans (strain DSM 684 / 11070)</name>
    <dbReference type="NCBI Taxonomy" id="281689"/>
    <lineage>
        <taxon>Bacteria</taxon>
        <taxon>Pseudomonadati</taxon>
        <taxon>Thermodesulfobacteriota</taxon>
        <taxon>Desulfuromonadia</taxon>
        <taxon>Desulfuromonadales</taxon>
        <taxon>Desulfuromonadaceae</taxon>
        <taxon>Desulfuromonas</taxon>
    </lineage>
</organism>
<dbReference type="EMBL" id="AAEW02000009">
    <property type="protein sequence ID" value="EAT15660.1"/>
    <property type="molecule type" value="Genomic_DNA"/>
</dbReference>
<reference evidence="2" key="2">
    <citation type="submission" date="2006-05" db="EMBL/GenBank/DDBJ databases">
        <title>Sequencing of the draft genome and assembly of Desulfuromonas acetoxidans DSM 684.</title>
        <authorList>
            <consortium name="US DOE Joint Genome Institute (JGI-PGF)"/>
            <person name="Copeland A."/>
            <person name="Lucas S."/>
            <person name="Lapidus A."/>
            <person name="Barry K."/>
            <person name="Detter J.C."/>
            <person name="Glavina del Rio T."/>
            <person name="Hammon N."/>
            <person name="Israni S."/>
            <person name="Dalin E."/>
            <person name="Tice H."/>
            <person name="Bruce D."/>
            <person name="Pitluck S."/>
            <person name="Richardson P."/>
        </authorList>
    </citation>
    <scope>NUCLEOTIDE SEQUENCE [LARGE SCALE GENOMIC DNA]</scope>
    <source>
        <strain evidence="2">DSM 684</strain>
    </source>
</reference>
<name>Q1JZA7_DESA6</name>
<evidence type="ECO:0000313" key="2">
    <source>
        <dbReference type="EMBL" id="EAT15660.1"/>
    </source>
</evidence>
<protein>
    <submittedName>
        <fullName evidence="2">Uncharacterized protein</fullName>
    </submittedName>
</protein>
<dbReference type="AlphaFoldDB" id="Q1JZA7"/>
<feature type="transmembrane region" description="Helical" evidence="1">
    <location>
        <begin position="119"/>
        <end position="142"/>
    </location>
</feature>
<gene>
    <name evidence="2" type="ORF">Dace_1522</name>
</gene>